<dbReference type="RefSeq" id="WP_173236211.1">
    <property type="nucleotide sequence ID" value="NZ_AP022839.1"/>
</dbReference>
<dbReference type="KEGG" id="lant:TUM19329_06170"/>
<proteinExistence type="inferred from homology"/>
<dbReference type="CDD" id="cd02201">
    <property type="entry name" value="FtsZ_type1"/>
    <property type="match status" value="1"/>
</dbReference>
<dbReference type="FunFam" id="3.40.50.1440:FF:000023">
    <property type="entry name" value="Cell division protein FtsZ"/>
    <property type="match status" value="1"/>
</dbReference>
<dbReference type="GO" id="GO:0005525">
    <property type="term" value="F:GTP binding"/>
    <property type="evidence" value="ECO:0007669"/>
    <property type="project" value="UniProtKB-UniRule"/>
</dbReference>
<feature type="region of interest" description="Disordered" evidence="11">
    <location>
        <begin position="357"/>
        <end position="383"/>
    </location>
</feature>
<keyword evidence="4 8" id="KW-0547">Nucleotide-binding</keyword>
<dbReference type="NCBIfam" id="TIGR00065">
    <property type="entry name" value="ftsZ"/>
    <property type="match status" value="1"/>
</dbReference>
<dbReference type="Pfam" id="PF12327">
    <property type="entry name" value="FtsZ_C"/>
    <property type="match status" value="1"/>
</dbReference>
<evidence type="ECO:0000256" key="9">
    <source>
        <dbReference type="NCBIfam" id="TIGR00065"/>
    </source>
</evidence>
<keyword evidence="15" id="KW-1185">Reference proteome</keyword>
<dbReference type="SMART" id="SM00865">
    <property type="entry name" value="Tubulin_C"/>
    <property type="match status" value="1"/>
</dbReference>
<dbReference type="Proteomes" id="UP000502894">
    <property type="component" value="Chromosome"/>
</dbReference>
<dbReference type="Pfam" id="PF00091">
    <property type="entry name" value="Tubulin"/>
    <property type="match status" value="1"/>
</dbReference>
<comment type="subunit">
    <text evidence="8">Homodimer. Polymerizes to form a dynamic ring structure in a strictly GTP-dependent manner. Interacts directly with several other division proteins.</text>
</comment>
<evidence type="ECO:0000256" key="7">
    <source>
        <dbReference type="ARBA" id="ARBA00023306"/>
    </source>
</evidence>
<dbReference type="InterPro" id="IPR008280">
    <property type="entry name" value="Tub_FtsZ_C"/>
</dbReference>
<dbReference type="Gene3D" id="3.40.50.1440">
    <property type="entry name" value="Tubulin/FtsZ, GTPase domain"/>
    <property type="match status" value="1"/>
</dbReference>
<feature type="binding site" evidence="8">
    <location>
        <position position="141"/>
    </location>
    <ligand>
        <name>GTP</name>
        <dbReference type="ChEBI" id="CHEBI:37565"/>
    </ligand>
</feature>
<feature type="binding site" evidence="8">
    <location>
        <begin position="110"/>
        <end position="112"/>
    </location>
    <ligand>
        <name>GTP</name>
        <dbReference type="ChEBI" id="CHEBI:37565"/>
    </ligand>
</feature>
<keyword evidence="2 8" id="KW-0963">Cytoplasm</keyword>
<evidence type="ECO:0000256" key="10">
    <source>
        <dbReference type="RuleBase" id="RU000631"/>
    </source>
</evidence>
<dbReference type="PRINTS" id="PR00423">
    <property type="entry name" value="CELLDVISFTSZ"/>
</dbReference>
<evidence type="ECO:0000259" key="12">
    <source>
        <dbReference type="SMART" id="SM00864"/>
    </source>
</evidence>
<dbReference type="EMBL" id="AP022839">
    <property type="protein sequence ID" value="BCA94256.1"/>
    <property type="molecule type" value="Genomic_DNA"/>
</dbReference>
<keyword evidence="5 8" id="KW-0342">GTP-binding</keyword>
<dbReference type="GO" id="GO:0043093">
    <property type="term" value="P:FtsZ-dependent cytokinesis"/>
    <property type="evidence" value="ECO:0007669"/>
    <property type="project" value="UniProtKB-UniRule"/>
</dbReference>
<dbReference type="GO" id="GO:0032153">
    <property type="term" value="C:cell division site"/>
    <property type="evidence" value="ECO:0007669"/>
    <property type="project" value="UniProtKB-UniRule"/>
</dbReference>
<reference evidence="14" key="1">
    <citation type="journal article" date="2020" name="Microbiol. Resour. Announc.">
        <title>Complete Genome Sequence of Novel Psychrotolerant Legionella Strain TUM19329, Isolated from Antarctic Lake Sediment.</title>
        <authorList>
            <person name="Shimada S."/>
            <person name="Nakai R."/>
            <person name="Aoki K."/>
            <person name="Shimoeda N."/>
            <person name="Ohno G."/>
            <person name="Miyazaki Y."/>
            <person name="Kudoh S."/>
            <person name="Imura S."/>
            <person name="Watanabe K."/>
            <person name="Ishii Y."/>
            <person name="Tateda K."/>
        </authorList>
    </citation>
    <scope>NUCLEOTIDE SEQUENCE [LARGE SCALE GENOMIC DNA]</scope>
    <source>
        <strain evidence="14">TUM19329</strain>
    </source>
</reference>
<dbReference type="SMART" id="SM00864">
    <property type="entry name" value="Tubulin"/>
    <property type="match status" value="1"/>
</dbReference>
<name>A0A6F8T2P4_9GAMM</name>
<feature type="binding site" evidence="8">
    <location>
        <position position="189"/>
    </location>
    <ligand>
        <name>GTP</name>
        <dbReference type="ChEBI" id="CHEBI:37565"/>
    </ligand>
</feature>
<evidence type="ECO:0000256" key="5">
    <source>
        <dbReference type="ARBA" id="ARBA00023134"/>
    </source>
</evidence>
<dbReference type="GO" id="GO:0051258">
    <property type="term" value="P:protein polymerization"/>
    <property type="evidence" value="ECO:0007669"/>
    <property type="project" value="UniProtKB-UniRule"/>
</dbReference>
<comment type="function">
    <text evidence="8 10">Essential cell division protein that forms a contractile ring structure (Z ring) at the future cell division site. The regulation of the ring assembly controls the timing and the location of cell division. One of the functions of the FtsZ ring is to recruit other cell division proteins to the septum to produce a new cell wall between the dividing cells. Binds GTP and shows GTPase activity.</text>
</comment>
<evidence type="ECO:0000313" key="14">
    <source>
        <dbReference type="EMBL" id="BCA94256.1"/>
    </source>
</evidence>
<dbReference type="HAMAP" id="MF_00909">
    <property type="entry name" value="FtsZ"/>
    <property type="match status" value="1"/>
</dbReference>
<dbReference type="PROSITE" id="PS01134">
    <property type="entry name" value="FTSZ_1"/>
    <property type="match status" value="1"/>
</dbReference>
<protein>
    <recommendedName>
        <fullName evidence="8 9">Cell division protein FtsZ</fullName>
    </recommendedName>
</protein>
<dbReference type="InterPro" id="IPR018316">
    <property type="entry name" value="Tubulin/FtsZ_2-layer-sand-dom"/>
</dbReference>
<evidence type="ECO:0000256" key="1">
    <source>
        <dbReference type="ARBA" id="ARBA00009690"/>
    </source>
</evidence>
<dbReference type="GO" id="GO:0000917">
    <property type="term" value="P:division septum assembly"/>
    <property type="evidence" value="ECO:0007669"/>
    <property type="project" value="UniProtKB-KW"/>
</dbReference>
<keyword evidence="7 8" id="KW-0131">Cell cycle</keyword>
<dbReference type="InterPro" id="IPR037103">
    <property type="entry name" value="Tubulin/FtsZ-like_C"/>
</dbReference>
<dbReference type="InterPro" id="IPR045061">
    <property type="entry name" value="FtsZ/CetZ"/>
</dbReference>
<dbReference type="PANTHER" id="PTHR30314:SF3">
    <property type="entry name" value="MITOCHONDRIAL DIVISION PROTEIN FSZA"/>
    <property type="match status" value="1"/>
</dbReference>
<evidence type="ECO:0000256" key="8">
    <source>
        <dbReference type="HAMAP-Rule" id="MF_00909"/>
    </source>
</evidence>
<sequence length="398" mass="42148">MFELMESSQLDNNAVIKVVGVGGGGGNAVEHMVAENIDGVEFICANTDAQALKASNAKVHIQLGDELTKGLGAGANPQIGREAAEEDRDHIREILSGADMVFITAGMGGGTGTGAAPVFAEVAKELGILTVAVVTKPFSFEGKQRALAAEEGIRRLADHVDSLITIPNNKLLSVLGKNISLLNAFKAANNVLLGAVKGISDLITRPGLINVDFADVRTVMSEMGMAMMGTGSAVGEQRARQAAEAAIASPLLEDVNFSGARGILVNITAGLDMSIGEFEEVGDVVKEFISDDATVVVGTVIDPEMTEEMRVTVIVTGLGDSRQRHQQPQQQHRTRMVESIRSDGSLDYHQLDRPAVTRKQAQAAVTSSSSTAKQNSDGVPDVDYLDIPAFLRRQEEVE</sequence>
<keyword evidence="6 8" id="KW-0717">Septation</keyword>
<dbReference type="PANTHER" id="PTHR30314">
    <property type="entry name" value="CELL DIVISION PROTEIN FTSZ-RELATED"/>
    <property type="match status" value="1"/>
</dbReference>
<evidence type="ECO:0000313" key="15">
    <source>
        <dbReference type="Proteomes" id="UP000502894"/>
    </source>
</evidence>
<evidence type="ECO:0000259" key="13">
    <source>
        <dbReference type="SMART" id="SM00865"/>
    </source>
</evidence>
<dbReference type="GO" id="GO:0005737">
    <property type="term" value="C:cytoplasm"/>
    <property type="evidence" value="ECO:0007669"/>
    <property type="project" value="UniProtKB-SubCell"/>
</dbReference>
<organism evidence="14 15">
    <name type="scientific">Legionella antarctica</name>
    <dbReference type="NCBI Taxonomy" id="2708020"/>
    <lineage>
        <taxon>Bacteria</taxon>
        <taxon>Pseudomonadati</taxon>
        <taxon>Pseudomonadota</taxon>
        <taxon>Gammaproteobacteria</taxon>
        <taxon>Legionellales</taxon>
        <taxon>Legionellaceae</taxon>
        <taxon>Legionella</taxon>
    </lineage>
</organism>
<dbReference type="PROSITE" id="PS01135">
    <property type="entry name" value="FTSZ_2"/>
    <property type="match status" value="1"/>
</dbReference>
<feature type="compositionally biased region" description="Low complexity" evidence="11">
    <location>
        <begin position="360"/>
        <end position="372"/>
    </location>
</feature>
<dbReference type="InterPro" id="IPR003008">
    <property type="entry name" value="Tubulin_FtsZ_GTPase"/>
</dbReference>
<keyword evidence="3 8" id="KW-0132">Cell division</keyword>
<dbReference type="AlphaFoldDB" id="A0A6F8T2P4"/>
<dbReference type="GO" id="GO:0003924">
    <property type="term" value="F:GTPase activity"/>
    <property type="evidence" value="ECO:0007669"/>
    <property type="project" value="UniProtKB-UniRule"/>
</dbReference>
<evidence type="ECO:0000256" key="3">
    <source>
        <dbReference type="ARBA" id="ARBA00022618"/>
    </source>
</evidence>
<dbReference type="InterPro" id="IPR036525">
    <property type="entry name" value="Tubulin/FtsZ_GTPase_sf"/>
</dbReference>
<feature type="domain" description="Tubulin/FtsZ GTPase" evidence="12">
    <location>
        <begin position="15"/>
        <end position="207"/>
    </location>
</feature>
<dbReference type="SUPFAM" id="SSF55307">
    <property type="entry name" value="Tubulin C-terminal domain-like"/>
    <property type="match status" value="1"/>
</dbReference>
<dbReference type="SUPFAM" id="SSF52490">
    <property type="entry name" value="Tubulin nucleotide-binding domain-like"/>
    <property type="match status" value="1"/>
</dbReference>
<comment type="similarity">
    <text evidence="1 8 10">Belongs to the FtsZ family.</text>
</comment>
<evidence type="ECO:0000256" key="4">
    <source>
        <dbReference type="ARBA" id="ARBA00022741"/>
    </source>
</evidence>
<feature type="binding site" evidence="8">
    <location>
        <position position="145"/>
    </location>
    <ligand>
        <name>GTP</name>
        <dbReference type="ChEBI" id="CHEBI:37565"/>
    </ligand>
</feature>
<dbReference type="InterPro" id="IPR024757">
    <property type="entry name" value="FtsZ_C"/>
</dbReference>
<evidence type="ECO:0000256" key="11">
    <source>
        <dbReference type="SAM" id="MobiDB-lite"/>
    </source>
</evidence>
<evidence type="ECO:0000256" key="6">
    <source>
        <dbReference type="ARBA" id="ARBA00023210"/>
    </source>
</evidence>
<gene>
    <name evidence="8 14" type="primary">ftsZ</name>
    <name evidence="14" type="ORF">TUM19329_06170</name>
</gene>
<accession>A0A6F8T2P4</accession>
<evidence type="ECO:0000256" key="2">
    <source>
        <dbReference type="ARBA" id="ARBA00022490"/>
    </source>
</evidence>
<comment type="subcellular location">
    <subcellularLocation>
        <location evidence="8">Cytoplasm</location>
    </subcellularLocation>
    <text evidence="8">Assembles at midcell at the inner surface of the cytoplasmic membrane.</text>
</comment>
<dbReference type="InterPro" id="IPR020805">
    <property type="entry name" value="Cell_div_FtsZ_CS"/>
</dbReference>
<feature type="domain" description="Tubulin/FtsZ 2-layer sandwich" evidence="13">
    <location>
        <begin position="209"/>
        <end position="327"/>
    </location>
</feature>
<dbReference type="Gene3D" id="3.30.1330.20">
    <property type="entry name" value="Tubulin/FtsZ, C-terminal domain"/>
    <property type="match status" value="1"/>
</dbReference>
<dbReference type="InterPro" id="IPR000158">
    <property type="entry name" value="Cell_div_FtsZ"/>
</dbReference>
<feature type="binding site" evidence="8">
    <location>
        <begin position="23"/>
        <end position="27"/>
    </location>
    <ligand>
        <name>GTP</name>
        <dbReference type="ChEBI" id="CHEBI:37565"/>
    </ligand>
</feature>